<proteinExistence type="predicted"/>
<dbReference type="InterPro" id="IPR010364">
    <property type="entry name" value="Uncharacterised_IM_CreD"/>
</dbReference>
<keyword evidence="3" id="KW-1185">Reference proteome</keyword>
<dbReference type="AlphaFoldDB" id="A0A7S7NPF5"/>
<dbReference type="KEGG" id="pfer:IRI77_32100"/>
<evidence type="ECO:0000313" key="3">
    <source>
        <dbReference type="Proteomes" id="UP000593892"/>
    </source>
</evidence>
<feature type="transmembrane region" description="Helical" evidence="1">
    <location>
        <begin position="335"/>
        <end position="356"/>
    </location>
</feature>
<gene>
    <name evidence="2" type="ORF">IRI77_32100</name>
</gene>
<feature type="transmembrane region" description="Helical" evidence="1">
    <location>
        <begin position="362"/>
        <end position="380"/>
    </location>
</feature>
<accession>A0A7S7NPF5</accession>
<dbReference type="Proteomes" id="UP000593892">
    <property type="component" value="Chromosome"/>
</dbReference>
<keyword evidence="1" id="KW-0812">Transmembrane</keyword>
<organism evidence="2 3">
    <name type="scientific">Paludibaculum fermentans</name>
    <dbReference type="NCBI Taxonomy" id="1473598"/>
    <lineage>
        <taxon>Bacteria</taxon>
        <taxon>Pseudomonadati</taxon>
        <taxon>Acidobacteriota</taxon>
        <taxon>Terriglobia</taxon>
        <taxon>Bryobacterales</taxon>
        <taxon>Bryobacteraceae</taxon>
        <taxon>Paludibaculum</taxon>
    </lineage>
</organism>
<dbReference type="RefSeq" id="WP_194449025.1">
    <property type="nucleotide sequence ID" value="NZ_CP063849.1"/>
</dbReference>
<feature type="transmembrane region" description="Helical" evidence="1">
    <location>
        <begin position="285"/>
        <end position="303"/>
    </location>
</feature>
<dbReference type="EMBL" id="CP063849">
    <property type="protein sequence ID" value="QOY87356.1"/>
    <property type="molecule type" value="Genomic_DNA"/>
</dbReference>
<reference evidence="2 3" key="1">
    <citation type="submission" date="2020-10" db="EMBL/GenBank/DDBJ databases">
        <title>Complete genome sequence of Paludibaculum fermentans P105T, a facultatively anaerobic acidobacterium capable of dissimilatory Fe(III) reduction.</title>
        <authorList>
            <person name="Dedysh S.N."/>
            <person name="Beletsky A.V."/>
            <person name="Kulichevskaya I.S."/>
            <person name="Mardanov A.V."/>
            <person name="Ravin N.V."/>
        </authorList>
    </citation>
    <scope>NUCLEOTIDE SEQUENCE [LARGE SCALE GENOMIC DNA]</scope>
    <source>
        <strain evidence="2 3">P105</strain>
    </source>
</reference>
<keyword evidence="1" id="KW-0472">Membrane</keyword>
<name>A0A7S7NPF5_PALFE</name>
<evidence type="ECO:0000256" key="1">
    <source>
        <dbReference type="SAM" id="Phobius"/>
    </source>
</evidence>
<sequence>MFKRLAAIGFIFICTSIAWAILAATIYSRSSASGSSLRGRVQSVWGSELTQQPPVASVDSVNSTGGVETHVLPLERSDLRVKLALQPRQKGLLWFSTYTVNFEGVYALTNDTGRAVRAKLTFPLPARQAVYDGLTLLRDGQPLATENRDGALLTHVELEPGQALNLQVAYRSQGLDSWQYRFGEATGQIRNFQCKVTTDFRDIDFPDNTLAPTAKRDAPAGWDLQWNYSSLVSGVPIAVTMPVKAQPGPLAGEISAFAPVSLFFFFFLMLVITTMKRIDLHPMNYFFLACAFFAFHLLLAYLVDHISIHAAFFISSAVSVLLVVSYLRTVVGLRFALVEAGLAQFAYLVLFSYAFFFPGYTGLAITIGSICTLFAVMQWTGRVKWSERFTPAPIQPAA</sequence>
<dbReference type="Pfam" id="PF06123">
    <property type="entry name" value="CreD"/>
    <property type="match status" value="1"/>
</dbReference>
<evidence type="ECO:0000313" key="2">
    <source>
        <dbReference type="EMBL" id="QOY87356.1"/>
    </source>
</evidence>
<keyword evidence="1" id="KW-1133">Transmembrane helix</keyword>
<feature type="transmembrane region" description="Helical" evidence="1">
    <location>
        <begin position="254"/>
        <end position="273"/>
    </location>
</feature>
<feature type="transmembrane region" description="Helical" evidence="1">
    <location>
        <begin position="309"/>
        <end position="328"/>
    </location>
</feature>
<protein>
    <submittedName>
        <fullName evidence="2">Inner membrane CreD family protein</fullName>
    </submittedName>
</protein>